<evidence type="ECO:0000256" key="6">
    <source>
        <dbReference type="ARBA" id="ARBA00022824"/>
    </source>
</evidence>
<evidence type="ECO:0000256" key="10">
    <source>
        <dbReference type="SAM" id="Phobius"/>
    </source>
</evidence>
<keyword evidence="9" id="KW-0325">Glycoprotein</keyword>
<comment type="pathway">
    <text evidence="2">Glycolipid biosynthesis; glycosylphosphatidylinositol-anchor biosynthesis.</text>
</comment>
<accession>A0A6A4HMY1</accession>
<evidence type="ECO:0000256" key="5">
    <source>
        <dbReference type="ARBA" id="ARBA00022692"/>
    </source>
</evidence>
<evidence type="ECO:0000256" key="3">
    <source>
        <dbReference type="ARBA" id="ARBA00005316"/>
    </source>
</evidence>
<dbReference type="AlphaFoldDB" id="A0A6A4HMY1"/>
<comment type="similarity">
    <text evidence="3">Belongs to the PIGS family.</text>
</comment>
<keyword evidence="8 10" id="KW-0472">Membrane</keyword>
<dbReference type="Pfam" id="PF10510">
    <property type="entry name" value="PIG-S"/>
    <property type="match status" value="2"/>
</dbReference>
<dbReference type="InterPro" id="IPR019540">
    <property type="entry name" value="PtdIno-glycan_biosynth_class_S"/>
</dbReference>
<sequence length="497" mass="54778">MSRFRDPSTISFQYDSVRRCIIASYWIIIALALPLWWKTTSIQRLPLPTSEVYTQAQKKLQIPLEICVDPVFSSQVSSIHASIRNVASYLEVNVNIGQHCNQSAGYAVLPGDQLLIQDRKLYYPTTLAVENLPSTLVSLVAPEMDQRAAQYSPRYRLSFTLLNEDGSAGQVVTGWDIRQAISQYISPITSALGILHNFTIESQVQFHAPLAFEPASLADGTYGLTPENLTVFINSAEWTLSSSSSNDPVLHFVLFVPSAKRRPLTILNLDGNPSSSSAFLIPQWGGIVILNLPAPPPTTLDLTLPDLRSSFSPFSRQLLTLLGFPRLPPSVSSSSKGTLSLWQIDSLLRQRTHENVVRSHDTLRSTVTVVSQIQGMPVDSQVQAQVQGALKALHELFAFARTNLSLDEMLVYSARALTLSSKAFFHPGMLALLYFPAEHKYAVYTPLFASAMIPLFAAAMREVKAWRKERKEAKAKAAKDVAVDGAAMDANAVDTSQ</sequence>
<evidence type="ECO:0000256" key="7">
    <source>
        <dbReference type="ARBA" id="ARBA00022989"/>
    </source>
</evidence>
<dbReference type="GO" id="GO:0006506">
    <property type="term" value="P:GPI anchor biosynthetic process"/>
    <property type="evidence" value="ECO:0007669"/>
    <property type="project" value="UniProtKB-UniPathway"/>
</dbReference>
<evidence type="ECO:0000313" key="11">
    <source>
        <dbReference type="EMBL" id="KAE9399436.1"/>
    </source>
</evidence>
<comment type="subcellular location">
    <subcellularLocation>
        <location evidence="1">Endoplasmic reticulum membrane</location>
        <topology evidence="1">Multi-pass membrane protein</topology>
    </subcellularLocation>
</comment>
<gene>
    <name evidence="11" type="ORF">BT96DRAFT_994049</name>
</gene>
<keyword evidence="4" id="KW-0337">GPI-anchor biosynthesis</keyword>
<dbReference type="PANTHER" id="PTHR21072">
    <property type="entry name" value="GPI TRANSAMIDASE COMPONENT PIG-S"/>
    <property type="match status" value="1"/>
</dbReference>
<evidence type="ECO:0000256" key="2">
    <source>
        <dbReference type="ARBA" id="ARBA00004687"/>
    </source>
</evidence>
<dbReference type="GO" id="GO:0016255">
    <property type="term" value="P:attachment of GPI anchor to protein"/>
    <property type="evidence" value="ECO:0007669"/>
    <property type="project" value="InterPro"/>
</dbReference>
<evidence type="ECO:0000256" key="4">
    <source>
        <dbReference type="ARBA" id="ARBA00022502"/>
    </source>
</evidence>
<dbReference type="EMBL" id="ML769470">
    <property type="protein sequence ID" value="KAE9399436.1"/>
    <property type="molecule type" value="Genomic_DNA"/>
</dbReference>
<protein>
    <recommendedName>
        <fullName evidence="13">GPI transamidase component PIG-S</fullName>
    </recommendedName>
</protein>
<evidence type="ECO:0000313" key="12">
    <source>
        <dbReference type="Proteomes" id="UP000799118"/>
    </source>
</evidence>
<keyword evidence="12" id="KW-1185">Reference proteome</keyword>
<dbReference type="UniPathway" id="UPA00196"/>
<organism evidence="11 12">
    <name type="scientific">Gymnopus androsaceus JB14</name>
    <dbReference type="NCBI Taxonomy" id="1447944"/>
    <lineage>
        <taxon>Eukaryota</taxon>
        <taxon>Fungi</taxon>
        <taxon>Dikarya</taxon>
        <taxon>Basidiomycota</taxon>
        <taxon>Agaricomycotina</taxon>
        <taxon>Agaricomycetes</taxon>
        <taxon>Agaricomycetidae</taxon>
        <taxon>Agaricales</taxon>
        <taxon>Marasmiineae</taxon>
        <taxon>Omphalotaceae</taxon>
        <taxon>Gymnopus</taxon>
    </lineage>
</organism>
<dbReference type="OrthoDB" id="28748at2759"/>
<evidence type="ECO:0000256" key="8">
    <source>
        <dbReference type="ARBA" id="ARBA00023136"/>
    </source>
</evidence>
<dbReference type="Proteomes" id="UP000799118">
    <property type="component" value="Unassembled WGS sequence"/>
</dbReference>
<name>A0A6A4HMY1_9AGAR</name>
<proteinExistence type="inferred from homology"/>
<evidence type="ECO:0008006" key="13">
    <source>
        <dbReference type="Google" id="ProtNLM"/>
    </source>
</evidence>
<evidence type="ECO:0000256" key="1">
    <source>
        <dbReference type="ARBA" id="ARBA00004477"/>
    </source>
</evidence>
<dbReference type="GO" id="GO:0042765">
    <property type="term" value="C:GPI-anchor transamidase complex"/>
    <property type="evidence" value="ECO:0007669"/>
    <property type="project" value="InterPro"/>
</dbReference>
<dbReference type="PANTHER" id="PTHR21072:SF13">
    <property type="entry name" value="GPI TRANSAMIDASE COMPONENT PIG-S"/>
    <property type="match status" value="1"/>
</dbReference>
<keyword evidence="6" id="KW-0256">Endoplasmic reticulum</keyword>
<evidence type="ECO:0000256" key="9">
    <source>
        <dbReference type="ARBA" id="ARBA00023180"/>
    </source>
</evidence>
<keyword evidence="5 10" id="KW-0812">Transmembrane</keyword>
<feature type="transmembrane region" description="Helical" evidence="10">
    <location>
        <begin position="20"/>
        <end position="37"/>
    </location>
</feature>
<reference evidence="11" key="1">
    <citation type="journal article" date="2019" name="Environ. Microbiol.">
        <title>Fungal ecological strategies reflected in gene transcription - a case study of two litter decomposers.</title>
        <authorList>
            <person name="Barbi F."/>
            <person name="Kohler A."/>
            <person name="Barry K."/>
            <person name="Baskaran P."/>
            <person name="Daum C."/>
            <person name="Fauchery L."/>
            <person name="Ihrmark K."/>
            <person name="Kuo A."/>
            <person name="LaButti K."/>
            <person name="Lipzen A."/>
            <person name="Morin E."/>
            <person name="Grigoriev I.V."/>
            <person name="Henrissat B."/>
            <person name="Lindahl B."/>
            <person name="Martin F."/>
        </authorList>
    </citation>
    <scope>NUCLEOTIDE SEQUENCE</scope>
    <source>
        <strain evidence="11">JB14</strain>
    </source>
</reference>
<keyword evidence="7 10" id="KW-1133">Transmembrane helix</keyword>